<feature type="transmembrane region" description="Helical" evidence="6">
    <location>
        <begin position="66"/>
        <end position="85"/>
    </location>
</feature>
<evidence type="ECO:0000256" key="2">
    <source>
        <dbReference type="ARBA" id="ARBA00022692"/>
    </source>
</evidence>
<feature type="transmembrane region" description="Helical" evidence="6">
    <location>
        <begin position="186"/>
        <end position="203"/>
    </location>
</feature>
<dbReference type="STRING" id="57704.SAMN04489793_4963"/>
<organism evidence="8 9">
    <name type="scientific">Tsukamurella tyrosinosolvens</name>
    <dbReference type="NCBI Taxonomy" id="57704"/>
    <lineage>
        <taxon>Bacteria</taxon>
        <taxon>Bacillati</taxon>
        <taxon>Actinomycetota</taxon>
        <taxon>Actinomycetes</taxon>
        <taxon>Mycobacteriales</taxon>
        <taxon>Tsukamurellaceae</taxon>
        <taxon>Tsukamurella</taxon>
    </lineage>
</organism>
<name>A0A1H5ANY1_TSUTY</name>
<feature type="transmembrane region" description="Helical" evidence="6">
    <location>
        <begin position="340"/>
        <end position="359"/>
    </location>
</feature>
<evidence type="ECO:0000313" key="9">
    <source>
        <dbReference type="Proteomes" id="UP000182241"/>
    </source>
</evidence>
<keyword evidence="3 6" id="KW-1133">Transmembrane helix</keyword>
<feature type="region of interest" description="Disordered" evidence="5">
    <location>
        <begin position="260"/>
        <end position="290"/>
    </location>
</feature>
<evidence type="ECO:0000256" key="4">
    <source>
        <dbReference type="ARBA" id="ARBA00023136"/>
    </source>
</evidence>
<reference evidence="9" key="1">
    <citation type="submission" date="2016-10" db="EMBL/GenBank/DDBJ databases">
        <authorList>
            <person name="Varghese N."/>
            <person name="Submissions S."/>
        </authorList>
    </citation>
    <scope>NUCLEOTIDE SEQUENCE [LARGE SCALE GENOMIC DNA]</scope>
    <source>
        <strain evidence="9">DSM 44234</strain>
    </source>
</reference>
<dbReference type="PANTHER" id="PTHR43471">
    <property type="entry name" value="ABC TRANSPORTER PERMEASE"/>
    <property type="match status" value="1"/>
</dbReference>
<gene>
    <name evidence="8" type="ORF">SAMN04489793_4963</name>
</gene>
<evidence type="ECO:0000256" key="3">
    <source>
        <dbReference type="ARBA" id="ARBA00022989"/>
    </source>
</evidence>
<evidence type="ECO:0000256" key="6">
    <source>
        <dbReference type="SAM" id="Phobius"/>
    </source>
</evidence>
<proteinExistence type="predicted"/>
<feature type="domain" description="ABC-2 type transporter transmembrane" evidence="7">
    <location>
        <begin position="67"/>
        <end position="198"/>
    </location>
</feature>
<dbReference type="RefSeq" id="WP_068741394.1">
    <property type="nucleotide sequence ID" value="NZ_CBDRGN010000002.1"/>
</dbReference>
<evidence type="ECO:0000259" key="7">
    <source>
        <dbReference type="Pfam" id="PF12698"/>
    </source>
</evidence>
<feature type="transmembrane region" description="Helical" evidence="6">
    <location>
        <begin position="118"/>
        <end position="140"/>
    </location>
</feature>
<keyword evidence="2 6" id="KW-0812">Transmembrane</keyword>
<keyword evidence="9" id="KW-1185">Reference proteome</keyword>
<evidence type="ECO:0000256" key="1">
    <source>
        <dbReference type="ARBA" id="ARBA00004141"/>
    </source>
</evidence>
<dbReference type="EMBL" id="FNSA01000003">
    <property type="protein sequence ID" value="SED44057.1"/>
    <property type="molecule type" value="Genomic_DNA"/>
</dbReference>
<accession>A0A1H5ANY1</accession>
<dbReference type="GO" id="GO:0016020">
    <property type="term" value="C:membrane"/>
    <property type="evidence" value="ECO:0007669"/>
    <property type="project" value="UniProtKB-SubCell"/>
</dbReference>
<evidence type="ECO:0000256" key="5">
    <source>
        <dbReference type="SAM" id="MobiDB-lite"/>
    </source>
</evidence>
<keyword evidence="4 6" id="KW-0472">Membrane</keyword>
<dbReference type="Pfam" id="PF12698">
    <property type="entry name" value="ABC2_membrane_3"/>
    <property type="match status" value="1"/>
</dbReference>
<feature type="transmembrane region" description="Helical" evidence="6">
    <location>
        <begin position="152"/>
        <end position="174"/>
    </location>
</feature>
<comment type="subcellular location">
    <subcellularLocation>
        <location evidence="1">Membrane</location>
        <topology evidence="1">Multi-pass membrane protein</topology>
    </subcellularLocation>
</comment>
<dbReference type="AlphaFoldDB" id="A0A1H5ANY1"/>
<dbReference type="OrthoDB" id="149032at2"/>
<sequence length="376" mass="40361">MNGFTGWWRTVGVLTGLELRQRTRATRWRVLLGVFFAFVSLVVFGSRWFSAQGNHGTPGDEWGPNLYFFVLGFVGFLGLVIAPTMTATSINGDRKDATLAVVQATPASGLQLATGKLLGAWVASCALLVVSAPYLVWAIIEAPYPASRSVLGIAVVALLFLAYCGIGLGMSAFFSRPIGSAAVTQLTMLFLLIGLPVVAAALVPTTTERVAYTTTDWDYDRTTGQSTCREYRSTREIAHTNRIWWIIAPNPAVVFADAASASDPGRDRTPYASSAGDTSDEAPRPDETGLGALADGAAIFRAGEGAPRERRCASDSPSRSSEYYVDYYYDEDVSAVGHTWYWGLLANLALGGIGLAFAARRLRVPAANLPRGVRIA</sequence>
<feature type="transmembrane region" description="Helical" evidence="6">
    <location>
        <begin position="28"/>
        <end position="46"/>
    </location>
</feature>
<dbReference type="InterPro" id="IPR013525">
    <property type="entry name" value="ABC2_TM"/>
</dbReference>
<protein>
    <submittedName>
        <fullName evidence="8">ABC-type transport system involved in multi-copper enzyme maturation, permease component</fullName>
    </submittedName>
</protein>
<evidence type="ECO:0000313" key="8">
    <source>
        <dbReference type="EMBL" id="SED44057.1"/>
    </source>
</evidence>
<dbReference type="GO" id="GO:0140359">
    <property type="term" value="F:ABC-type transporter activity"/>
    <property type="evidence" value="ECO:0007669"/>
    <property type="project" value="InterPro"/>
</dbReference>
<dbReference type="Proteomes" id="UP000182241">
    <property type="component" value="Unassembled WGS sequence"/>
</dbReference>